<evidence type="ECO:0000313" key="2">
    <source>
        <dbReference type="EMBL" id="ADY58114.1"/>
    </source>
</evidence>
<organism evidence="2 3">
    <name type="scientific">Rubinisphaera brasiliensis (strain ATCC 49424 / DSM 5305 / JCM 21570 / IAM 15109 / NBRC 103401 / IFAM 1448)</name>
    <name type="common">Planctomyces brasiliensis</name>
    <dbReference type="NCBI Taxonomy" id="756272"/>
    <lineage>
        <taxon>Bacteria</taxon>
        <taxon>Pseudomonadati</taxon>
        <taxon>Planctomycetota</taxon>
        <taxon>Planctomycetia</taxon>
        <taxon>Planctomycetales</taxon>
        <taxon>Planctomycetaceae</taxon>
        <taxon>Rubinisphaera</taxon>
    </lineage>
</organism>
<dbReference type="GO" id="GO:0016491">
    <property type="term" value="F:oxidoreductase activity"/>
    <property type="evidence" value="ECO:0007669"/>
    <property type="project" value="InterPro"/>
</dbReference>
<proteinExistence type="predicted"/>
<dbReference type="KEGG" id="pbs:Plabr_0487"/>
<dbReference type="Proteomes" id="UP000006860">
    <property type="component" value="Chromosome"/>
</dbReference>
<dbReference type="eggNOG" id="COG3380">
    <property type="taxonomic scope" value="Bacteria"/>
</dbReference>
<dbReference type="AlphaFoldDB" id="F0SSA3"/>
<dbReference type="Gene3D" id="3.50.50.60">
    <property type="entry name" value="FAD/NAD(P)-binding domain"/>
    <property type="match status" value="1"/>
</dbReference>
<protein>
    <submittedName>
        <fullName evidence="2">FAD dependent oxidoreductase</fullName>
    </submittedName>
</protein>
<dbReference type="PANTHER" id="PTHR16128">
    <property type="entry name" value="FAD/NAD(P)-BINDING OXIDOREDUCTASE FAMILY PROTEIN"/>
    <property type="match status" value="1"/>
</dbReference>
<dbReference type="HOGENOM" id="CLU_036034_0_0_0"/>
<dbReference type="OrthoDB" id="5792777at2"/>
<dbReference type="InterPro" id="IPR002937">
    <property type="entry name" value="Amino_oxidase"/>
</dbReference>
<feature type="domain" description="Amine oxidase" evidence="1">
    <location>
        <begin position="111"/>
        <end position="336"/>
    </location>
</feature>
<dbReference type="SUPFAM" id="SSF51905">
    <property type="entry name" value="FAD/NAD(P)-binding domain"/>
    <property type="match status" value="1"/>
</dbReference>
<dbReference type="EMBL" id="CP002546">
    <property type="protein sequence ID" value="ADY58114.1"/>
    <property type="molecule type" value="Genomic_DNA"/>
</dbReference>
<dbReference type="PANTHER" id="PTHR16128:SF5">
    <property type="entry name" value="FAD_NAD(P)-BINDING OXIDOREDUCTASE FAMILY PROTEIN"/>
    <property type="match status" value="1"/>
</dbReference>
<keyword evidence="3" id="KW-1185">Reference proteome</keyword>
<reference evidence="3" key="1">
    <citation type="submission" date="2011-02" db="EMBL/GenBank/DDBJ databases">
        <title>The complete genome of Planctomyces brasiliensis DSM 5305.</title>
        <authorList>
            <person name="Lucas S."/>
            <person name="Copeland A."/>
            <person name="Lapidus A."/>
            <person name="Bruce D."/>
            <person name="Goodwin L."/>
            <person name="Pitluck S."/>
            <person name="Kyrpides N."/>
            <person name="Mavromatis K."/>
            <person name="Pagani I."/>
            <person name="Ivanova N."/>
            <person name="Ovchinnikova G."/>
            <person name="Lu M."/>
            <person name="Detter J.C."/>
            <person name="Han C."/>
            <person name="Land M."/>
            <person name="Hauser L."/>
            <person name="Markowitz V."/>
            <person name="Cheng J.-F."/>
            <person name="Hugenholtz P."/>
            <person name="Woyke T."/>
            <person name="Wu D."/>
            <person name="Tindall B."/>
            <person name="Pomrenke H.G."/>
            <person name="Brambilla E."/>
            <person name="Klenk H.-P."/>
            <person name="Eisen J.A."/>
        </authorList>
    </citation>
    <scope>NUCLEOTIDE SEQUENCE [LARGE SCALE GENOMIC DNA]</scope>
    <source>
        <strain evidence="3">ATCC 49424 / DSM 5305 / JCM 21570 / NBRC 103401 / IFAM 1448</strain>
    </source>
</reference>
<gene>
    <name evidence="2" type="ordered locus">Plabr_0487</name>
</gene>
<dbReference type="Gene3D" id="3.90.660.10">
    <property type="match status" value="1"/>
</dbReference>
<dbReference type="InterPro" id="IPR036188">
    <property type="entry name" value="FAD/NAD-bd_sf"/>
</dbReference>
<evidence type="ECO:0000313" key="3">
    <source>
        <dbReference type="Proteomes" id="UP000006860"/>
    </source>
</evidence>
<dbReference type="RefSeq" id="WP_013626858.1">
    <property type="nucleotide sequence ID" value="NC_015174.1"/>
</dbReference>
<sequence length="341" mass="37111">MAAESIAIIGAGMSGMTCARELSGLGFQVHVYDKGRGVSGRMSLRRVLPEGGLPSFQFDHGAQYFTARTPEFQKQVQDWLEREVVAEWKGPFVSLSKGTVGPDPGGNDPRYVGTPGMNQICRDLAEEVCVTCGIRVTGLEKTEEGWQLSAETSATKEPLTLDSTFDAVVCSIPAPQAKTLLPDDISFQQQLGDVKIAPCRAAMVTFDEKIDVDFGGAFVQDSELRWIAREPTKPGRPDSECWVLHASPEWSAEHVDDDNETAARHLLGALAEVIGRPLPDAQHLSAHGWLYAIPENPLEREVLIDRERKLLACGDWCAQSRVEGAFQSGLAAARDVAAMFG</sequence>
<accession>F0SSA3</accession>
<dbReference type="STRING" id="756272.Plabr_0487"/>
<name>F0SSA3_RUBBR</name>
<dbReference type="Pfam" id="PF01593">
    <property type="entry name" value="Amino_oxidase"/>
    <property type="match status" value="1"/>
</dbReference>
<dbReference type="Pfam" id="PF13450">
    <property type="entry name" value="NAD_binding_8"/>
    <property type="match status" value="1"/>
</dbReference>
<evidence type="ECO:0000259" key="1">
    <source>
        <dbReference type="Pfam" id="PF01593"/>
    </source>
</evidence>